<organism evidence="1 2">
    <name type="scientific">Mycolicibacterium parafortuitum</name>
    <name type="common">Mycobacterium parafortuitum</name>
    <dbReference type="NCBI Taxonomy" id="39692"/>
    <lineage>
        <taxon>Bacteria</taxon>
        <taxon>Bacillati</taxon>
        <taxon>Actinomycetota</taxon>
        <taxon>Actinomycetes</taxon>
        <taxon>Mycobacteriales</taxon>
        <taxon>Mycobacteriaceae</taxon>
        <taxon>Mycolicibacterium</taxon>
    </lineage>
</organism>
<evidence type="ECO:0000313" key="2">
    <source>
        <dbReference type="Proteomes" id="UP001289645"/>
    </source>
</evidence>
<proteinExistence type="predicted"/>
<accession>A0ACC6MCN2</accession>
<sequence>MRDELTLTQKRALVVMTVIALGFGAYFLRSYVLLIAIAAVLAYLFNPLYSRLRSRMNVGLSATVTLLTAILIVAIPLTGVGILAFMQISQMVDSISRWVSETDFTALAQRLLDSANEVLARIPFLDVTLTQDSVRDAMATLGQNGGEYALSFLQESVGSIASLVTSAVIFLYVFVALLTKGDRVLDLFRDLNPLGDNISDIYLAKIGAMVSASVKGQFIIAVCQGVAGAVSIYLGGIHDAFFMFVIFLTALAFIPLGSGILAIPLGIGMALFGNVFGGVFVVVFHLVVTTNIDNVLRPLLVPKSAHLHPALMLLAVFAGLSMFGFWGIVLGPVLMIVIVTTVSVYLVVYRGAPAESITGTQADAGDDDEARSVPWWRRMLPGKPRTPAEPQPERESESTSEPTAEPGPQAATSTEK</sequence>
<comment type="caution">
    <text evidence="1">The sequence shown here is derived from an EMBL/GenBank/DDBJ whole genome shotgun (WGS) entry which is preliminary data.</text>
</comment>
<dbReference type="EMBL" id="JAOXLN010000003">
    <property type="protein sequence ID" value="MDZ5084607.1"/>
    <property type="molecule type" value="Genomic_DNA"/>
</dbReference>
<protein>
    <submittedName>
        <fullName evidence="1">AI-2E family transporter</fullName>
    </submittedName>
</protein>
<evidence type="ECO:0000313" key="1">
    <source>
        <dbReference type="EMBL" id="MDZ5084607.1"/>
    </source>
</evidence>
<keyword evidence="2" id="KW-1185">Reference proteome</keyword>
<dbReference type="Proteomes" id="UP001289645">
    <property type="component" value="Unassembled WGS sequence"/>
</dbReference>
<name>A0ACC6MCN2_MYCPF</name>
<gene>
    <name evidence="1" type="ORF">OHX15_04340</name>
</gene>
<reference evidence="1 2" key="1">
    <citation type="journal article" date="2021" name="Chemosphere">
        <title>Bioballs carrying a syntrophic Rhodococcus and Mycolicibacterium consortium for simultaneous sorption and biodegradation of fuel oil in contaminated freshwater.</title>
        <authorList>
            <person name="Naloka K."/>
            <person name="Polrit D."/>
            <person name="Muangchinda C."/>
            <person name="Thoetkiattikul H."/>
            <person name="Pinyakong O."/>
        </authorList>
    </citation>
    <scope>NUCLEOTIDE SEQUENCE [LARGE SCALE GENOMIC DNA]</scope>
    <source>
        <strain evidence="1 2">J101</strain>
    </source>
</reference>